<feature type="compositionally biased region" description="Polar residues" evidence="5">
    <location>
        <begin position="572"/>
        <end position="582"/>
    </location>
</feature>
<evidence type="ECO:0000313" key="6">
    <source>
        <dbReference type="EMBL" id="KAG8580058.1"/>
    </source>
</evidence>
<evidence type="ECO:0000256" key="4">
    <source>
        <dbReference type="ARBA" id="ARBA00023054"/>
    </source>
</evidence>
<proteinExistence type="predicted"/>
<gene>
    <name evidence="6" type="ORF">GDO81_007110</name>
</gene>
<keyword evidence="7" id="KW-1185">Reference proteome</keyword>
<feature type="region of interest" description="Disordered" evidence="5">
    <location>
        <begin position="538"/>
        <end position="582"/>
    </location>
</feature>
<keyword evidence="4" id="KW-0175">Coiled coil</keyword>
<sequence>MDLGRAKLLRCGMNALHQAVHTIHGLAWTDGKQVILTALHPQKDDAEFGNSVVIGQFEHVHGLFWGPSTDSPALLAVQHKKHVTIWQLYYNPLEKNKLVVSQTCEYGDPFPVLPQGCIWHPKKDILLVLTKRDVSVLYTVCNNSSSVKADITCSSVIRCACWTKDGSRVVVAMEDSLYSYIWNDDQKTLSPCSFCPIFNIDATIVSIQPIMDYQVVVTSEISSKSPSNHPRDSEGSALQSSLLMLDEELSRNSRRVSIDSGKSEPVEMLKVSSLMSPEMSQILARHRMSDPSPLIHLRQRSITSENKPELSNLLLITFEKNSTTTRKVAIPGISSPDIIALDSRCERVAVASNTSNLVLIYPIAPSCMPNIQQIRLEENEKAKGLSFINDTLLLILVGRPKSFDLGFVQMLASEKYSVQLVTRKIMPIEYIPSRLNCGQNLISEQSGLNTGGFKGCGDDINIGKEFWVPNHMGNKSPRMRRKLRDLVRGASGEESISSSLDDFEDNKLLAECPMTLENLKIEPTIRRPMKGITNKLERSFSQRSNNDPQEAKGNHLSTVTKEDIEGTKDSEGQTSETKPSWKTYSKSLLYPSSDDPPYISIRQQHSSRDGANEARAVLLCYGRLHLRTLQEIFHVNAIEMRFGNFSH</sequence>
<reference evidence="6" key="1">
    <citation type="thesis" date="2020" institute="ProQuest LLC" country="789 East Eisenhower Parkway, Ann Arbor, MI, USA">
        <title>Comparative Genomics and Chromosome Evolution.</title>
        <authorList>
            <person name="Mudd A.B."/>
        </authorList>
    </citation>
    <scope>NUCLEOTIDE SEQUENCE</scope>
    <source>
        <strain evidence="6">237g6f4</strain>
        <tissue evidence="6">Blood</tissue>
    </source>
</reference>
<evidence type="ECO:0000256" key="2">
    <source>
        <dbReference type="ARBA" id="ARBA00022574"/>
    </source>
</evidence>
<organism evidence="6 7">
    <name type="scientific">Engystomops pustulosus</name>
    <name type="common">Tungara frog</name>
    <name type="synonym">Physalaemus pustulosus</name>
    <dbReference type="NCBI Taxonomy" id="76066"/>
    <lineage>
        <taxon>Eukaryota</taxon>
        <taxon>Metazoa</taxon>
        <taxon>Chordata</taxon>
        <taxon>Craniata</taxon>
        <taxon>Vertebrata</taxon>
        <taxon>Euteleostomi</taxon>
        <taxon>Amphibia</taxon>
        <taxon>Batrachia</taxon>
        <taxon>Anura</taxon>
        <taxon>Neobatrachia</taxon>
        <taxon>Hyloidea</taxon>
        <taxon>Leptodactylidae</taxon>
        <taxon>Leiuperinae</taxon>
        <taxon>Engystomops</taxon>
    </lineage>
</organism>
<dbReference type="Pfam" id="PF15390">
    <property type="entry name" value="WDCP"/>
    <property type="match status" value="1"/>
</dbReference>
<dbReference type="GO" id="GO:0019900">
    <property type="term" value="F:kinase binding"/>
    <property type="evidence" value="ECO:0007669"/>
    <property type="project" value="TreeGrafter"/>
</dbReference>
<feature type="compositionally biased region" description="Basic and acidic residues" evidence="5">
    <location>
        <begin position="560"/>
        <end position="571"/>
    </location>
</feature>
<evidence type="ECO:0000256" key="5">
    <source>
        <dbReference type="SAM" id="MobiDB-lite"/>
    </source>
</evidence>
<dbReference type="PANTHER" id="PTHR14897">
    <property type="entry name" value="WD REPEAT AND COILED-COIL-CONTAINING PROTEIN"/>
    <property type="match status" value="1"/>
</dbReference>
<keyword evidence="3" id="KW-0677">Repeat</keyword>
<dbReference type="SUPFAM" id="SSF50960">
    <property type="entry name" value="TolB, C-terminal domain"/>
    <property type="match status" value="1"/>
</dbReference>
<dbReference type="InterPro" id="IPR028041">
    <property type="entry name" value="WDCP"/>
</dbReference>
<comment type="caution">
    <text evidence="6">The sequence shown here is derived from an EMBL/GenBank/DDBJ whole genome shotgun (WGS) entry which is preliminary data.</text>
</comment>
<dbReference type="Proteomes" id="UP000824782">
    <property type="component" value="Unassembled WGS sequence"/>
</dbReference>
<keyword evidence="2" id="KW-0853">WD repeat</keyword>
<protein>
    <recommendedName>
        <fullName evidence="1">WD repeat and coiled-coil-containing protein</fullName>
    </recommendedName>
</protein>
<dbReference type="PANTHER" id="PTHR14897:SF11">
    <property type="entry name" value="WD REPEAT AND COILED-COIL-CONTAINING PROTEIN"/>
    <property type="match status" value="1"/>
</dbReference>
<feature type="non-terminal residue" evidence="6">
    <location>
        <position position="647"/>
    </location>
</feature>
<evidence type="ECO:0000256" key="1">
    <source>
        <dbReference type="ARBA" id="ARBA00015683"/>
    </source>
</evidence>
<dbReference type="EMBL" id="WNYA01000003">
    <property type="protein sequence ID" value="KAG8580058.1"/>
    <property type="molecule type" value="Genomic_DNA"/>
</dbReference>
<dbReference type="AlphaFoldDB" id="A0AAV7C6M6"/>
<accession>A0AAV7C6M6</accession>
<name>A0AAV7C6M6_ENGPU</name>
<evidence type="ECO:0000256" key="3">
    <source>
        <dbReference type="ARBA" id="ARBA00022737"/>
    </source>
</evidence>
<evidence type="ECO:0000313" key="7">
    <source>
        <dbReference type="Proteomes" id="UP000824782"/>
    </source>
</evidence>